<evidence type="ECO:0000256" key="1">
    <source>
        <dbReference type="ARBA" id="ARBA00004141"/>
    </source>
</evidence>
<feature type="domain" description="EamA" evidence="7">
    <location>
        <begin position="161"/>
        <end position="296"/>
    </location>
</feature>
<evidence type="ECO:0000313" key="8">
    <source>
        <dbReference type="EMBL" id="MEJ6012115.1"/>
    </source>
</evidence>
<feature type="transmembrane region" description="Helical" evidence="6">
    <location>
        <begin position="99"/>
        <end position="118"/>
    </location>
</feature>
<evidence type="ECO:0000259" key="7">
    <source>
        <dbReference type="Pfam" id="PF00892"/>
    </source>
</evidence>
<dbReference type="InterPro" id="IPR000620">
    <property type="entry name" value="EamA_dom"/>
</dbReference>
<comment type="caution">
    <text evidence="8">The sequence shown here is derived from an EMBL/GenBank/DDBJ whole genome shotgun (WGS) entry which is preliminary data.</text>
</comment>
<dbReference type="EMBL" id="JBBHJY010000014">
    <property type="protein sequence ID" value="MEJ6012115.1"/>
    <property type="molecule type" value="Genomic_DNA"/>
</dbReference>
<keyword evidence="3 6" id="KW-0812">Transmembrane</keyword>
<evidence type="ECO:0000256" key="3">
    <source>
        <dbReference type="ARBA" id="ARBA00022692"/>
    </source>
</evidence>
<comment type="similarity">
    <text evidence="2">Belongs to the EamA transporter family.</text>
</comment>
<feature type="transmembrane region" description="Helical" evidence="6">
    <location>
        <begin position="159"/>
        <end position="179"/>
    </location>
</feature>
<sequence length="301" mass="31355">MSSAPNASLLNPRIAAPFLLVALIWGSTWWVITGQIDGVPASWAVVWRFVIAAPAMALMALATGSSLKIGAKGQWLAILVGLTQFCGNYNFVYEAERHLTSGIVAVMLSLLFVPNTLLGRLLLGQKTSARFALGSLIAIAGIGLLFANEARSGGVGGNVWLGVVLAFFGMLAAAVANVVQANDTGRSLPMASLLAWSMAWGVVFDTVFALITAGPPVVPRDPAFWAGTAYLAIAGSVVTFPLYFGLVRNLGAGKAAYNGVLVVVLAMFLSTLLEGYRWTGLAVAGCALALAGLVIALSDRK</sequence>
<feature type="domain" description="EamA" evidence="7">
    <location>
        <begin position="18"/>
        <end position="146"/>
    </location>
</feature>
<dbReference type="InterPro" id="IPR050638">
    <property type="entry name" value="AA-Vitamin_Transporters"/>
</dbReference>
<dbReference type="RefSeq" id="WP_339969986.1">
    <property type="nucleotide sequence ID" value="NZ_JBBHJY010000014.1"/>
</dbReference>
<organism evidence="8 9">
    <name type="scientific">Novosphingobium aquae</name>
    <dbReference type="NCBI Taxonomy" id="3133435"/>
    <lineage>
        <taxon>Bacteria</taxon>
        <taxon>Pseudomonadati</taxon>
        <taxon>Pseudomonadota</taxon>
        <taxon>Alphaproteobacteria</taxon>
        <taxon>Sphingomonadales</taxon>
        <taxon>Sphingomonadaceae</taxon>
        <taxon>Novosphingobium</taxon>
    </lineage>
</organism>
<dbReference type="Pfam" id="PF00892">
    <property type="entry name" value="EamA"/>
    <property type="match status" value="2"/>
</dbReference>
<dbReference type="PANTHER" id="PTHR32322:SF2">
    <property type="entry name" value="EAMA DOMAIN-CONTAINING PROTEIN"/>
    <property type="match status" value="1"/>
</dbReference>
<reference evidence="8 9" key="1">
    <citation type="submission" date="2024-03" db="EMBL/GenBank/DDBJ databases">
        <authorList>
            <person name="Jo J.-H."/>
        </authorList>
    </citation>
    <scope>NUCLEOTIDE SEQUENCE [LARGE SCALE GENOMIC DNA]</scope>
    <source>
        <strain evidence="8 9">AS3R-12</strain>
    </source>
</reference>
<dbReference type="Proteomes" id="UP001379235">
    <property type="component" value="Unassembled WGS sequence"/>
</dbReference>
<evidence type="ECO:0000313" key="9">
    <source>
        <dbReference type="Proteomes" id="UP001379235"/>
    </source>
</evidence>
<feature type="transmembrane region" description="Helical" evidence="6">
    <location>
        <begin position="191"/>
        <end position="211"/>
    </location>
</feature>
<feature type="transmembrane region" description="Helical" evidence="6">
    <location>
        <begin position="12"/>
        <end position="32"/>
    </location>
</feature>
<feature type="transmembrane region" description="Helical" evidence="6">
    <location>
        <begin position="223"/>
        <end position="243"/>
    </location>
</feature>
<evidence type="ECO:0000256" key="5">
    <source>
        <dbReference type="ARBA" id="ARBA00023136"/>
    </source>
</evidence>
<dbReference type="InterPro" id="IPR037185">
    <property type="entry name" value="EmrE-like"/>
</dbReference>
<feature type="transmembrane region" description="Helical" evidence="6">
    <location>
        <begin position="44"/>
        <end position="63"/>
    </location>
</feature>
<keyword evidence="5 6" id="KW-0472">Membrane</keyword>
<dbReference type="SUPFAM" id="SSF103481">
    <property type="entry name" value="Multidrug resistance efflux transporter EmrE"/>
    <property type="match status" value="2"/>
</dbReference>
<gene>
    <name evidence="8" type="ORF">WG900_19600</name>
</gene>
<keyword evidence="9" id="KW-1185">Reference proteome</keyword>
<accession>A0ABU8SE37</accession>
<evidence type="ECO:0000256" key="2">
    <source>
        <dbReference type="ARBA" id="ARBA00007362"/>
    </source>
</evidence>
<feature type="transmembrane region" description="Helical" evidence="6">
    <location>
        <begin position="255"/>
        <end position="272"/>
    </location>
</feature>
<dbReference type="PANTHER" id="PTHR32322">
    <property type="entry name" value="INNER MEMBRANE TRANSPORTER"/>
    <property type="match status" value="1"/>
</dbReference>
<proteinExistence type="inferred from homology"/>
<protein>
    <submittedName>
        <fullName evidence="8">DMT family transporter</fullName>
    </submittedName>
</protein>
<keyword evidence="4 6" id="KW-1133">Transmembrane helix</keyword>
<feature type="transmembrane region" description="Helical" evidence="6">
    <location>
        <begin position="278"/>
        <end position="297"/>
    </location>
</feature>
<evidence type="ECO:0000256" key="6">
    <source>
        <dbReference type="SAM" id="Phobius"/>
    </source>
</evidence>
<evidence type="ECO:0000256" key="4">
    <source>
        <dbReference type="ARBA" id="ARBA00022989"/>
    </source>
</evidence>
<name>A0ABU8SE37_9SPHN</name>
<feature type="transmembrane region" description="Helical" evidence="6">
    <location>
        <begin position="130"/>
        <end position="147"/>
    </location>
</feature>
<comment type="subcellular location">
    <subcellularLocation>
        <location evidence="1">Membrane</location>
        <topology evidence="1">Multi-pass membrane protein</topology>
    </subcellularLocation>
</comment>